<sequence>MRKKLYLIPGTMCNEKLWVEVLPYLHDSLEVVYLDIPQGKNFDELAEHYNNILGNDTVNLIGFSLGGYIATYFSMLYPKRIEKLFVISNSPTSLSTEELSQRSDILKYVETYGYKGMSRKKIANLLDSANQKDRLIDFILEMGSDLGESEFVSQYQYTSERSDLFLGMKQFPFDMHLYYSENDRLINSQWLNRLANLNSKLSLISTSGSGHMLPLEKPRELANYINSWVEL</sequence>
<organism evidence="2">
    <name type="scientific">Vibrio tasmaniensis</name>
    <dbReference type="NCBI Taxonomy" id="212663"/>
    <lineage>
        <taxon>Bacteria</taxon>
        <taxon>Pseudomonadati</taxon>
        <taxon>Pseudomonadota</taxon>
        <taxon>Gammaproteobacteria</taxon>
        <taxon>Vibrionales</taxon>
        <taxon>Vibrionaceae</taxon>
        <taxon>Vibrio</taxon>
    </lineage>
</organism>
<keyword evidence="2" id="KW-0378">Hydrolase</keyword>
<name>A0A0H3ZPL3_9VIBR</name>
<reference evidence="2" key="1">
    <citation type="journal article" date="2015" name="MBio">
        <title>Eco-Evolutionary Dynamics of Episomes among Ecologically Cohesive Bacterial Populations.</title>
        <authorList>
            <person name="Xue H."/>
            <person name="Cordero O.X."/>
            <person name="Camas F.M."/>
            <person name="Trimble W."/>
            <person name="Meyer F."/>
            <person name="Guglielmini J."/>
            <person name="Rocha E.P."/>
            <person name="Polz M.F."/>
        </authorList>
    </citation>
    <scope>NUCLEOTIDE SEQUENCE</scope>
    <source>
        <strain evidence="2">FF_174</strain>
    </source>
</reference>
<proteinExistence type="predicted"/>
<dbReference type="InterPro" id="IPR029058">
    <property type="entry name" value="AB_hydrolase_fold"/>
</dbReference>
<protein>
    <submittedName>
        <fullName evidence="2">Beta-ketoadipate enol-lactone hydrolase</fullName>
        <ecNumber evidence="2">3.1.1.24</ecNumber>
    </submittedName>
</protein>
<dbReference type="InterPro" id="IPR050266">
    <property type="entry name" value="AB_hydrolase_sf"/>
</dbReference>
<dbReference type="PANTHER" id="PTHR43798">
    <property type="entry name" value="MONOACYLGLYCEROL LIPASE"/>
    <property type="match status" value="1"/>
</dbReference>
<evidence type="ECO:0000259" key="1">
    <source>
        <dbReference type="Pfam" id="PF00561"/>
    </source>
</evidence>
<feature type="domain" description="AB hydrolase-1" evidence="1">
    <location>
        <begin position="51"/>
        <end position="112"/>
    </location>
</feature>
<dbReference type="Gene3D" id="3.40.50.1820">
    <property type="entry name" value="alpha/beta hydrolase"/>
    <property type="match status" value="1"/>
</dbReference>
<dbReference type="GO" id="GO:0047570">
    <property type="term" value="F:3-oxoadipate enol-lactonase activity"/>
    <property type="evidence" value="ECO:0007669"/>
    <property type="project" value="UniProtKB-EC"/>
</dbReference>
<dbReference type="EMBL" id="KP795486">
    <property type="protein sequence ID" value="AKN36387.1"/>
    <property type="molecule type" value="Genomic_DNA"/>
</dbReference>
<evidence type="ECO:0000313" key="2">
    <source>
        <dbReference type="EMBL" id="AKN36387.1"/>
    </source>
</evidence>
<dbReference type="AlphaFoldDB" id="A0A0H3ZPL3"/>
<dbReference type="EC" id="3.1.1.24" evidence="2"/>
<accession>A0A0H3ZPL3</accession>
<dbReference type="SUPFAM" id="SSF53474">
    <property type="entry name" value="alpha/beta-Hydrolases"/>
    <property type="match status" value="1"/>
</dbReference>
<dbReference type="InterPro" id="IPR000073">
    <property type="entry name" value="AB_hydrolase_1"/>
</dbReference>
<dbReference type="Pfam" id="PF00561">
    <property type="entry name" value="Abhydrolase_1"/>
    <property type="match status" value="1"/>
</dbReference>